<reference evidence="2 3" key="1">
    <citation type="submission" date="2016-08" db="EMBL/GenBank/DDBJ databases">
        <title>Complete genome sequence of Streptomyces agglomeratus strain 6-3-2, a novel anti-MRSA actinomycete isolated from Wuli of Tebit, China.</title>
        <authorList>
            <person name="Chen X."/>
        </authorList>
    </citation>
    <scope>NUCLEOTIDE SEQUENCE [LARGE SCALE GENOMIC DNA]</scope>
    <source>
        <strain evidence="2 3">6-3-2</strain>
    </source>
</reference>
<gene>
    <name evidence="2" type="ORF">AS594_20740</name>
</gene>
<organism evidence="2 3">
    <name type="scientific">Streptomyces agglomeratus</name>
    <dbReference type="NCBI Taxonomy" id="285458"/>
    <lineage>
        <taxon>Bacteria</taxon>
        <taxon>Bacillati</taxon>
        <taxon>Actinomycetota</taxon>
        <taxon>Actinomycetes</taxon>
        <taxon>Kitasatosporales</taxon>
        <taxon>Streptomycetaceae</taxon>
        <taxon>Streptomyces</taxon>
    </lineage>
</organism>
<accession>A0A1E5PAQ2</accession>
<dbReference type="Proteomes" id="UP000095759">
    <property type="component" value="Unassembled WGS sequence"/>
</dbReference>
<evidence type="ECO:0000313" key="3">
    <source>
        <dbReference type="Proteomes" id="UP000095759"/>
    </source>
</evidence>
<dbReference type="OrthoDB" id="4305297at2"/>
<keyword evidence="1" id="KW-0812">Transmembrane</keyword>
<sequence>MAVVVRAAAAPLWWLGLTAAGIGAFVPGLTGRRIGLLAGAALFVVAAAATAFARRGRYTELATAATRAGRRDFLQDRSVTARAWRRSRRWWVAGAFLAALGTAFVLPGAGGLLMAGAGAGLWLKAVWLGARERREETLLWVRTDWLGSGPAGKRITTYRTTGIAAGDAAPGGARRRPVAAAPVVTNRVRPRSS</sequence>
<feature type="transmembrane region" description="Helical" evidence="1">
    <location>
        <begin position="33"/>
        <end position="53"/>
    </location>
</feature>
<keyword evidence="3" id="KW-1185">Reference proteome</keyword>
<dbReference type="STRING" id="285458.BGM19_16215"/>
<evidence type="ECO:0008006" key="4">
    <source>
        <dbReference type="Google" id="ProtNLM"/>
    </source>
</evidence>
<proteinExistence type="predicted"/>
<protein>
    <recommendedName>
        <fullName evidence="4">Integral membrane protein</fullName>
    </recommendedName>
</protein>
<feature type="transmembrane region" description="Helical" evidence="1">
    <location>
        <begin position="90"/>
        <end position="106"/>
    </location>
</feature>
<evidence type="ECO:0000313" key="2">
    <source>
        <dbReference type="EMBL" id="OEJ26557.1"/>
    </source>
</evidence>
<keyword evidence="1" id="KW-0472">Membrane</keyword>
<comment type="caution">
    <text evidence="2">The sequence shown here is derived from an EMBL/GenBank/DDBJ whole genome shotgun (WGS) entry which is preliminary data.</text>
</comment>
<name>A0A1E5PAQ2_9ACTN</name>
<evidence type="ECO:0000256" key="1">
    <source>
        <dbReference type="SAM" id="Phobius"/>
    </source>
</evidence>
<dbReference type="AlphaFoldDB" id="A0A1E5PAQ2"/>
<keyword evidence="1" id="KW-1133">Transmembrane helix</keyword>
<dbReference type="EMBL" id="MEHJ01000001">
    <property type="protein sequence ID" value="OEJ26557.1"/>
    <property type="molecule type" value="Genomic_DNA"/>
</dbReference>